<comment type="similarity">
    <text evidence="1">Belongs to the bactofilin family.</text>
</comment>
<keyword evidence="4" id="KW-1185">Reference proteome</keyword>
<reference evidence="3 4" key="1">
    <citation type="submission" date="2019-07" db="EMBL/GenBank/DDBJ databases">
        <title>Whole genome shotgun sequence of Novosphingobium sediminis NBRC 106119.</title>
        <authorList>
            <person name="Hosoyama A."/>
            <person name="Uohara A."/>
            <person name="Ohji S."/>
            <person name="Ichikawa N."/>
        </authorList>
    </citation>
    <scope>NUCLEOTIDE SEQUENCE [LARGE SCALE GENOMIC DNA]</scope>
    <source>
        <strain evidence="3 4">NBRC 106119</strain>
    </source>
</reference>
<dbReference type="PANTHER" id="PTHR35024:SF4">
    <property type="entry name" value="POLYMER-FORMING CYTOSKELETAL PROTEIN"/>
    <property type="match status" value="1"/>
</dbReference>
<organism evidence="3 4">
    <name type="scientific">Novosphingobium sediminis</name>
    <dbReference type="NCBI Taxonomy" id="707214"/>
    <lineage>
        <taxon>Bacteria</taxon>
        <taxon>Pseudomonadati</taxon>
        <taxon>Pseudomonadota</taxon>
        <taxon>Alphaproteobacteria</taxon>
        <taxon>Sphingomonadales</taxon>
        <taxon>Sphingomonadaceae</taxon>
        <taxon>Novosphingobium</taxon>
    </lineage>
</organism>
<name>A0A512AKF1_9SPHN</name>
<dbReference type="Pfam" id="PF04519">
    <property type="entry name" value="Bactofilin"/>
    <property type="match status" value="1"/>
</dbReference>
<evidence type="ECO:0000256" key="1">
    <source>
        <dbReference type="ARBA" id="ARBA00044755"/>
    </source>
</evidence>
<dbReference type="Proteomes" id="UP000321464">
    <property type="component" value="Unassembled WGS sequence"/>
</dbReference>
<evidence type="ECO:0000256" key="2">
    <source>
        <dbReference type="SAM" id="MobiDB-lite"/>
    </source>
</evidence>
<proteinExistence type="inferred from homology"/>
<dbReference type="AlphaFoldDB" id="A0A512AKF1"/>
<comment type="caution">
    <text evidence="3">The sequence shown here is derived from an EMBL/GenBank/DDBJ whole genome shotgun (WGS) entry which is preliminary data.</text>
</comment>
<evidence type="ECO:0000313" key="3">
    <source>
        <dbReference type="EMBL" id="GEO00190.1"/>
    </source>
</evidence>
<dbReference type="EMBL" id="BJYR01000013">
    <property type="protein sequence ID" value="GEO00190.1"/>
    <property type="molecule type" value="Genomic_DNA"/>
</dbReference>
<evidence type="ECO:0008006" key="5">
    <source>
        <dbReference type="Google" id="ProtNLM"/>
    </source>
</evidence>
<accession>A0A512AKF1</accession>
<dbReference type="PANTHER" id="PTHR35024">
    <property type="entry name" value="HYPOTHETICAL CYTOSOLIC PROTEIN"/>
    <property type="match status" value="1"/>
</dbReference>
<protein>
    <recommendedName>
        <fullName evidence="5">Cell shape determination protein CcmA</fullName>
    </recommendedName>
</protein>
<dbReference type="InterPro" id="IPR007607">
    <property type="entry name" value="BacA/B"/>
</dbReference>
<evidence type="ECO:0000313" key="4">
    <source>
        <dbReference type="Proteomes" id="UP000321464"/>
    </source>
</evidence>
<sequence length="140" mass="14200">MFSKKPVPGQDTVSRSAGPGSAMATPTFSVLGADLAVKGDITASAELHIDGHVEGDITCAGLVQGEASAIHGAIRAQTARLAGTVRGGIEVGQLVIVKTARICGDVKYDVLTIEQGAHIDGRLSHGLEPATSDTTPDLAS</sequence>
<gene>
    <name evidence="3" type="ORF">NSE01_20220</name>
</gene>
<feature type="region of interest" description="Disordered" evidence="2">
    <location>
        <begin position="1"/>
        <end position="20"/>
    </location>
</feature>